<evidence type="ECO:0000313" key="3">
    <source>
        <dbReference type="EMBL" id="KAF5759736.1"/>
    </source>
</evidence>
<dbReference type="Gramene" id="mRNA:HanXRQr2_Chr16g0744941">
    <property type="protein sequence ID" value="mRNA:HanXRQr2_Chr16g0744941"/>
    <property type="gene ID" value="HanXRQr2_Chr16g0744941"/>
</dbReference>
<gene>
    <name evidence="4" type="ORF">HannXRQ_Chr16g0511731</name>
    <name evidence="3" type="ORF">HanXRQr2_Chr16g0744941</name>
</gene>
<organism evidence="4 5">
    <name type="scientific">Helianthus annuus</name>
    <name type="common">Common sunflower</name>
    <dbReference type="NCBI Taxonomy" id="4232"/>
    <lineage>
        <taxon>Eukaryota</taxon>
        <taxon>Viridiplantae</taxon>
        <taxon>Streptophyta</taxon>
        <taxon>Embryophyta</taxon>
        <taxon>Tracheophyta</taxon>
        <taxon>Spermatophyta</taxon>
        <taxon>Magnoliopsida</taxon>
        <taxon>eudicotyledons</taxon>
        <taxon>Gunneridae</taxon>
        <taxon>Pentapetalae</taxon>
        <taxon>asterids</taxon>
        <taxon>campanulids</taxon>
        <taxon>Asterales</taxon>
        <taxon>Asteraceae</taxon>
        <taxon>Asteroideae</taxon>
        <taxon>Heliantheae alliance</taxon>
        <taxon>Heliantheae</taxon>
        <taxon>Helianthus</taxon>
    </lineage>
</organism>
<keyword evidence="5" id="KW-1185">Reference proteome</keyword>
<dbReference type="EMBL" id="CM007905">
    <property type="protein sequence ID" value="OTF91528.1"/>
    <property type="molecule type" value="Genomic_DNA"/>
</dbReference>
<proteinExistence type="predicted"/>
<keyword evidence="2" id="KW-0812">Transmembrane</keyword>
<keyword evidence="2" id="KW-0472">Membrane</keyword>
<reference evidence="4" key="2">
    <citation type="submission" date="2017-02" db="EMBL/GenBank/DDBJ databases">
        <title>Sunflower complete genome.</title>
        <authorList>
            <person name="Langlade N."/>
            <person name="Munos S."/>
        </authorList>
    </citation>
    <scope>NUCLEOTIDE SEQUENCE [LARGE SCALE GENOMIC DNA]</scope>
    <source>
        <tissue evidence="4">Leaves</tissue>
    </source>
</reference>
<reference evidence="3" key="3">
    <citation type="submission" date="2020-06" db="EMBL/GenBank/DDBJ databases">
        <title>Helianthus annuus Genome sequencing and assembly Release 2.</title>
        <authorList>
            <person name="Gouzy J."/>
            <person name="Langlade N."/>
            <person name="Munos S."/>
        </authorList>
    </citation>
    <scope>NUCLEOTIDE SEQUENCE</scope>
    <source>
        <tissue evidence="3">Leaves</tissue>
    </source>
</reference>
<reference evidence="3 5" key="1">
    <citation type="journal article" date="2017" name="Nature">
        <title>The sunflower genome provides insights into oil metabolism, flowering and Asterid evolution.</title>
        <authorList>
            <person name="Badouin H."/>
            <person name="Gouzy J."/>
            <person name="Grassa C.J."/>
            <person name="Murat F."/>
            <person name="Staton S.E."/>
            <person name="Cottret L."/>
            <person name="Lelandais-Briere C."/>
            <person name="Owens G.L."/>
            <person name="Carrere S."/>
            <person name="Mayjonade B."/>
            <person name="Legrand L."/>
            <person name="Gill N."/>
            <person name="Kane N.C."/>
            <person name="Bowers J.E."/>
            <person name="Hubner S."/>
            <person name="Bellec A."/>
            <person name="Berard A."/>
            <person name="Berges H."/>
            <person name="Blanchet N."/>
            <person name="Boniface M.C."/>
            <person name="Brunel D."/>
            <person name="Catrice O."/>
            <person name="Chaidir N."/>
            <person name="Claudel C."/>
            <person name="Donnadieu C."/>
            <person name="Faraut T."/>
            <person name="Fievet G."/>
            <person name="Helmstetter N."/>
            <person name="King M."/>
            <person name="Knapp S.J."/>
            <person name="Lai Z."/>
            <person name="Le Paslier M.C."/>
            <person name="Lippi Y."/>
            <person name="Lorenzon L."/>
            <person name="Mandel J.R."/>
            <person name="Marage G."/>
            <person name="Marchand G."/>
            <person name="Marquand E."/>
            <person name="Bret-Mestries E."/>
            <person name="Morien E."/>
            <person name="Nambeesan S."/>
            <person name="Nguyen T."/>
            <person name="Pegot-Espagnet P."/>
            <person name="Pouilly N."/>
            <person name="Raftis F."/>
            <person name="Sallet E."/>
            <person name="Schiex T."/>
            <person name="Thomas J."/>
            <person name="Vandecasteele C."/>
            <person name="Vares D."/>
            <person name="Vear F."/>
            <person name="Vautrin S."/>
            <person name="Crespi M."/>
            <person name="Mangin B."/>
            <person name="Burke J.M."/>
            <person name="Salse J."/>
            <person name="Munos S."/>
            <person name="Vincourt P."/>
            <person name="Rieseberg L.H."/>
            <person name="Langlade N.B."/>
        </authorList>
    </citation>
    <scope>NUCLEOTIDE SEQUENCE [LARGE SCALE GENOMIC DNA]</scope>
    <source>
        <strain evidence="5">cv. SF193</strain>
        <tissue evidence="3">Leaves</tissue>
    </source>
</reference>
<name>A0A251RYQ8_HELAN</name>
<evidence type="ECO:0000313" key="4">
    <source>
        <dbReference type="EMBL" id="OTF91528.1"/>
    </source>
</evidence>
<sequence length="183" mass="20608">MSDLAWFGFGSTSQLLVWFISFGLSWICFGFHDSVGLESTQLRSGQTRLTRSTPESTRVNRLSTQSTTASEDPVKLHFQNYGTVGIGEPMGIRVLSGVHFREVLAYLLPLCNEDTGPVTPALIFRGVTYYSWSGIRLITIYIRCNKRTKRNSIMKSLLSIPISRRFLANGLRDRNVAGKRVLR</sequence>
<evidence type="ECO:0000313" key="5">
    <source>
        <dbReference type="Proteomes" id="UP000215914"/>
    </source>
</evidence>
<dbReference type="AlphaFoldDB" id="A0A251RYQ8"/>
<dbReference type="InParanoid" id="A0A251RYQ8"/>
<feature type="transmembrane region" description="Helical" evidence="2">
    <location>
        <begin position="6"/>
        <end position="29"/>
    </location>
</feature>
<keyword evidence="2" id="KW-1133">Transmembrane helix</keyword>
<evidence type="ECO:0000256" key="1">
    <source>
        <dbReference type="SAM" id="MobiDB-lite"/>
    </source>
</evidence>
<protein>
    <submittedName>
        <fullName evidence="4">Uncharacterized protein</fullName>
    </submittedName>
</protein>
<dbReference type="Proteomes" id="UP000215914">
    <property type="component" value="Chromosome 16"/>
</dbReference>
<dbReference type="EMBL" id="MNCJ02000331">
    <property type="protein sequence ID" value="KAF5759736.1"/>
    <property type="molecule type" value="Genomic_DNA"/>
</dbReference>
<feature type="region of interest" description="Disordered" evidence="1">
    <location>
        <begin position="46"/>
        <end position="67"/>
    </location>
</feature>
<accession>A0A251RYQ8</accession>
<evidence type="ECO:0000256" key="2">
    <source>
        <dbReference type="SAM" id="Phobius"/>
    </source>
</evidence>